<comment type="caution">
    <text evidence="4">The sequence shown here is derived from an EMBL/GenBank/DDBJ whole genome shotgun (WGS) entry which is preliminary data.</text>
</comment>
<evidence type="ECO:0000313" key="5">
    <source>
        <dbReference type="Proteomes" id="UP000054729"/>
    </source>
</evidence>
<dbReference type="InterPro" id="IPR017441">
    <property type="entry name" value="Protein_kinase_ATP_BS"/>
</dbReference>
<dbReference type="AlphaFoldDB" id="A0A0W1ANY4"/>
<keyword evidence="5" id="KW-1185">Reference proteome</keyword>
<accession>A0A0W1ANY4</accession>
<dbReference type="RefSeq" id="WP_058479053.1">
    <property type="nucleotide sequence ID" value="NZ_CAAAIQ010000030.1"/>
</dbReference>
<evidence type="ECO:0000313" key="4">
    <source>
        <dbReference type="EMBL" id="KTD82960.1"/>
    </source>
</evidence>
<keyword evidence="4" id="KW-0418">Kinase</keyword>
<dbReference type="PROSITE" id="PS50011">
    <property type="entry name" value="PROTEIN_KINASE_DOM"/>
    <property type="match status" value="1"/>
</dbReference>
<dbReference type="InterPro" id="IPR000719">
    <property type="entry name" value="Prot_kinase_dom"/>
</dbReference>
<feature type="region of interest" description="Disordered" evidence="2">
    <location>
        <begin position="495"/>
        <end position="525"/>
    </location>
</feature>
<sequence>MPYFSALPIEVKKFLSHYFENKPVGTKIKAGQSIALDASHHFVLKNSYIKLEKDVYGIAKGKGAVIGEGVFGKAKRVRSLSTGKTFVMKIIPFAPSDKTFDAIANEVIVLYDLGLYRDAGSRNNPVKNKQYIVMLDAGTALNKYIRVHPELNTSTRLDLAIKLCWLVHSLHQGIASRTLTSYAHRDLKPANAAVDSASVLRLIDLGLATDKLDTLPAEFAGAPGYFPNLMTLLEGNIALRQLDILALKRMIYMPNRILCLEGYKEDETGRHFGVDMILPEAVLKKRKLFNYFDTSAKGPEQSILDPHQYNGDPIILASLLVLARYNLLEMYGEKMRNPILACAVLGVYFSHRDCADELVKGNIASMIVAYVLQRVVTRYKRLAEQTRLVALLVSQGITNHLQEAVKSEVLITLFKVSNKTILHSAALLWQNGFYKDVYYTQLHDNEDLAKKIIQFIFDGDLPAVEKLLAPPERPVVVKPESRTLVLPSIYRTGKQVPTDQPLSSRLRLKDESTTEKSAVSPVSGNSREKALSLFFALPKVKRSVSEVESQANTHGKRQH</sequence>
<dbReference type="SMART" id="SM00220">
    <property type="entry name" value="S_TKc"/>
    <property type="match status" value="1"/>
</dbReference>
<feature type="domain" description="Protein kinase" evidence="3">
    <location>
        <begin position="60"/>
        <end position="371"/>
    </location>
</feature>
<dbReference type="PROSITE" id="PS00107">
    <property type="entry name" value="PROTEIN_KINASE_ATP"/>
    <property type="match status" value="1"/>
</dbReference>
<organism evidence="4 5">
    <name type="scientific">Legionella waltersii</name>
    <dbReference type="NCBI Taxonomy" id="66969"/>
    <lineage>
        <taxon>Bacteria</taxon>
        <taxon>Pseudomonadati</taxon>
        <taxon>Pseudomonadota</taxon>
        <taxon>Gammaproteobacteria</taxon>
        <taxon>Legionellales</taxon>
        <taxon>Legionellaceae</taxon>
        <taxon>Legionella</taxon>
    </lineage>
</organism>
<reference evidence="4 5" key="1">
    <citation type="submission" date="2015-11" db="EMBL/GenBank/DDBJ databases">
        <title>Genomic analysis of 38 Legionella species identifies large and diverse effector repertoires.</title>
        <authorList>
            <person name="Burstein D."/>
            <person name="Amaro F."/>
            <person name="Zusman T."/>
            <person name="Lifshitz Z."/>
            <person name="Cohen O."/>
            <person name="Gilbert J.A."/>
            <person name="Pupko T."/>
            <person name="Shuman H.A."/>
            <person name="Segal G."/>
        </authorList>
    </citation>
    <scope>NUCLEOTIDE SEQUENCE [LARGE SCALE GENOMIC DNA]</scope>
    <source>
        <strain evidence="4 5">ATCC 51914</strain>
    </source>
</reference>
<dbReference type="InterPro" id="IPR011009">
    <property type="entry name" value="Kinase-like_dom_sf"/>
</dbReference>
<dbReference type="Proteomes" id="UP000054729">
    <property type="component" value="Unassembled WGS sequence"/>
</dbReference>
<evidence type="ECO:0000259" key="3">
    <source>
        <dbReference type="PROSITE" id="PS50011"/>
    </source>
</evidence>
<dbReference type="GO" id="GO:0005524">
    <property type="term" value="F:ATP binding"/>
    <property type="evidence" value="ECO:0007669"/>
    <property type="project" value="UniProtKB-UniRule"/>
</dbReference>
<keyword evidence="1" id="KW-0547">Nucleotide-binding</keyword>
<proteinExistence type="predicted"/>
<feature type="binding site" evidence="1">
    <location>
        <position position="89"/>
    </location>
    <ligand>
        <name>ATP</name>
        <dbReference type="ChEBI" id="CHEBI:30616"/>
    </ligand>
</feature>
<dbReference type="EMBL" id="LNZB01000005">
    <property type="protein sequence ID" value="KTD82960.1"/>
    <property type="molecule type" value="Genomic_DNA"/>
</dbReference>
<dbReference type="PATRIC" id="fig|66969.6.peg.199"/>
<dbReference type="STRING" id="66969.Lwal_0179"/>
<dbReference type="GO" id="GO:0004672">
    <property type="term" value="F:protein kinase activity"/>
    <property type="evidence" value="ECO:0007669"/>
    <property type="project" value="InterPro"/>
</dbReference>
<evidence type="ECO:0000256" key="2">
    <source>
        <dbReference type="SAM" id="MobiDB-lite"/>
    </source>
</evidence>
<keyword evidence="1" id="KW-0067">ATP-binding</keyword>
<dbReference type="SUPFAM" id="SSF56112">
    <property type="entry name" value="Protein kinase-like (PK-like)"/>
    <property type="match status" value="1"/>
</dbReference>
<evidence type="ECO:0000256" key="1">
    <source>
        <dbReference type="PROSITE-ProRule" id="PRU10141"/>
    </source>
</evidence>
<dbReference type="Pfam" id="PF00069">
    <property type="entry name" value="Pkinase"/>
    <property type="match status" value="1"/>
</dbReference>
<feature type="compositionally biased region" description="Polar residues" evidence="2">
    <location>
        <begin position="515"/>
        <end position="525"/>
    </location>
</feature>
<dbReference type="OrthoDB" id="5654256at2"/>
<dbReference type="Gene3D" id="1.10.510.10">
    <property type="entry name" value="Transferase(Phosphotransferase) domain 1"/>
    <property type="match status" value="1"/>
</dbReference>
<gene>
    <name evidence="4" type="ORF">Lwal_0179</name>
</gene>
<keyword evidence="4" id="KW-0808">Transferase</keyword>
<protein>
    <submittedName>
        <fullName evidence="4">Protein kinase domain protein</fullName>
    </submittedName>
</protein>
<name>A0A0W1ANY4_9GAMM</name>